<dbReference type="Proteomes" id="UP000824890">
    <property type="component" value="Unassembled WGS sequence"/>
</dbReference>
<feature type="region of interest" description="Disordered" evidence="1">
    <location>
        <begin position="238"/>
        <end position="349"/>
    </location>
</feature>
<feature type="compositionally biased region" description="Basic and acidic residues" evidence="1">
    <location>
        <begin position="131"/>
        <end position="144"/>
    </location>
</feature>
<evidence type="ECO:0008006" key="6">
    <source>
        <dbReference type="Google" id="ProtNLM"/>
    </source>
</evidence>
<feature type="compositionally biased region" description="Polar residues" evidence="1">
    <location>
        <begin position="262"/>
        <end position="272"/>
    </location>
</feature>
<dbReference type="PANTHER" id="PTHR21726:SF74">
    <property type="entry name" value="GPI-ANCHORED ADHESIN-LIKE PROTEIN"/>
    <property type="match status" value="1"/>
</dbReference>
<sequence length="681" mass="75755">MDIVERKRPRGAFLNLFDWPGKSRKKLFSSNTSQISEDSKQAKENVPNQSITQHSLFEVDQTVKNSTFNPRSDSSCCASSVTSDDGNVARAPSVVARLMGLECLPLPNVMERPGTDPYFLRSSRQTNTSDHQSDVSLDHLDSRTSKGPRKRMIERFQTETIPPRTAKPISVTHSKLLSPIRNPGFVPSRNPACVMEAASRMIEPSPRMMARTRVVPSSDSSSPVPLRIRDLKEKLEAAAQKASASGPQIFNDNKKTKALGKNSLTTSSSGNKRSQKEKGEAKSRAVKSQNGLKGSSLSAGKKNVLKQNHQKQNCKDNHQQSKKAMNKVANKSLPRSKKPRNGVQEAGIKRGEKLMKCNVSIDDQKSEKDGISFTFSSSMKGLSSQSQGTEQDADSAVKFNVIGGDSLNALLEQKLRGLTSKIESSSLIQEESLKSISSSSLIQEESESVSDCTSFYNNQICQKMNMTLAASALLQKLMMSHSPAIRVSQTADKTVKMVCMRESSPDQEVTWVSSTVNWEFEYITEILNSSQLMFQDLASGTTTSEVLLPSGLFDEMERSRGAVTSMKMDRKALFDCVNQWLAVKFERMLVGTCKGMMLLLLEHRDLLAEEVNREVKGLKKMREMMIDELVDHDMSCFEGRWVGYEREVFEEGIDIEGDIVSTLVDDLVSDLFSIGFLKRFW</sequence>
<feature type="domain" description="DUF4378" evidence="2">
    <location>
        <begin position="519"/>
        <end position="666"/>
    </location>
</feature>
<proteinExistence type="predicted"/>
<evidence type="ECO:0000259" key="2">
    <source>
        <dbReference type="Pfam" id="PF14309"/>
    </source>
</evidence>
<dbReference type="InterPro" id="IPR032795">
    <property type="entry name" value="DUF3741-assoc"/>
</dbReference>
<name>A0ABQ7ZWH8_BRANA</name>
<feature type="region of interest" description="Disordered" evidence="1">
    <location>
        <begin position="28"/>
        <end position="51"/>
    </location>
</feature>
<evidence type="ECO:0000313" key="5">
    <source>
        <dbReference type="Proteomes" id="UP000824890"/>
    </source>
</evidence>
<protein>
    <recommendedName>
        <fullName evidence="6">DUF4378 domain-containing protein</fullName>
    </recommendedName>
</protein>
<feature type="domain" description="DUF3741" evidence="3">
    <location>
        <begin position="79"/>
        <end position="105"/>
    </location>
</feature>
<evidence type="ECO:0000256" key="1">
    <source>
        <dbReference type="SAM" id="MobiDB-lite"/>
    </source>
</evidence>
<evidence type="ECO:0000313" key="4">
    <source>
        <dbReference type="EMBL" id="KAH0884614.1"/>
    </source>
</evidence>
<comment type="caution">
    <text evidence="4">The sequence shown here is derived from an EMBL/GenBank/DDBJ whole genome shotgun (WGS) entry which is preliminary data.</text>
</comment>
<evidence type="ECO:0000259" key="3">
    <source>
        <dbReference type="Pfam" id="PF14383"/>
    </source>
</evidence>
<feature type="compositionally biased region" description="Polar residues" evidence="1">
    <location>
        <begin position="286"/>
        <end position="298"/>
    </location>
</feature>
<feature type="compositionally biased region" description="Basic and acidic residues" evidence="1">
    <location>
        <begin position="274"/>
        <end position="283"/>
    </location>
</feature>
<dbReference type="EMBL" id="JAGKQM010000014">
    <property type="protein sequence ID" value="KAH0884614.1"/>
    <property type="molecule type" value="Genomic_DNA"/>
</dbReference>
<gene>
    <name evidence="4" type="ORF">HID58_060710</name>
</gene>
<feature type="region of interest" description="Disordered" evidence="1">
    <location>
        <begin position="115"/>
        <end position="148"/>
    </location>
</feature>
<keyword evidence="5" id="KW-1185">Reference proteome</keyword>
<organism evidence="4 5">
    <name type="scientific">Brassica napus</name>
    <name type="common">Rape</name>
    <dbReference type="NCBI Taxonomy" id="3708"/>
    <lineage>
        <taxon>Eukaryota</taxon>
        <taxon>Viridiplantae</taxon>
        <taxon>Streptophyta</taxon>
        <taxon>Embryophyta</taxon>
        <taxon>Tracheophyta</taxon>
        <taxon>Spermatophyta</taxon>
        <taxon>Magnoliopsida</taxon>
        <taxon>eudicotyledons</taxon>
        <taxon>Gunneridae</taxon>
        <taxon>Pentapetalae</taxon>
        <taxon>rosids</taxon>
        <taxon>malvids</taxon>
        <taxon>Brassicales</taxon>
        <taxon>Brassicaceae</taxon>
        <taxon>Brassiceae</taxon>
        <taxon>Brassica</taxon>
    </lineage>
</organism>
<accession>A0ABQ7ZWH8</accession>
<dbReference type="InterPro" id="IPR025486">
    <property type="entry name" value="DUF4378"/>
</dbReference>
<dbReference type="Pfam" id="PF14309">
    <property type="entry name" value="DUF4378"/>
    <property type="match status" value="1"/>
</dbReference>
<dbReference type="Pfam" id="PF14383">
    <property type="entry name" value="VARLMGL"/>
    <property type="match status" value="1"/>
</dbReference>
<reference evidence="4 5" key="1">
    <citation type="submission" date="2021-05" db="EMBL/GenBank/DDBJ databases">
        <title>Genome Assembly of Synthetic Allotetraploid Brassica napus Reveals Homoeologous Exchanges between Subgenomes.</title>
        <authorList>
            <person name="Davis J.T."/>
        </authorList>
    </citation>
    <scope>NUCLEOTIDE SEQUENCE [LARGE SCALE GENOMIC DNA]</scope>
    <source>
        <strain evidence="5">cv. Da-Ae</strain>
        <tissue evidence="4">Seedling</tissue>
    </source>
</reference>
<dbReference type="PANTHER" id="PTHR21726">
    <property type="entry name" value="PHOSPHATIDYLINOSITOL N-ACETYLGLUCOSAMINYLTRANSFERASE SUBUNIT P DOWN SYNDROME CRITICAL REGION PROTEIN 5 -RELATED"/>
    <property type="match status" value="1"/>
</dbReference>